<sequence>MKRTGRYYLVRDEEEPYRTCRNKNFMGKVMLLCALTRPRIDNEGKCYFDGKIGCFPLVTYEPARRTSKNRVAGTLEMKPITSITKEVMRAFIIEKVIPAIWEKWPSEDAGKPIFIQQDNARPHIDPSDPLFCEAAQQDGFNIQLICQPPNSPDLNILDLGFFASIQSIQFKNSNRTVLDIVDVVQREFEKYSPSLSNKIFLTLQAVMIEVIKARGGNNYKTPHINKALLEREGKLPWQLKCDLHLVQDVRMQVEE</sequence>
<dbReference type="Gene3D" id="3.30.420.10">
    <property type="entry name" value="Ribonuclease H-like superfamily/Ribonuclease H"/>
    <property type="match status" value="1"/>
</dbReference>
<reference evidence="1" key="2">
    <citation type="journal article" date="2015" name="Data Brief">
        <title>Shoot transcriptome of the giant reed, Arundo donax.</title>
        <authorList>
            <person name="Barrero R.A."/>
            <person name="Guerrero F.D."/>
            <person name="Moolhuijzen P."/>
            <person name="Goolsby J.A."/>
            <person name="Tidwell J."/>
            <person name="Bellgard S.E."/>
            <person name="Bellgard M.I."/>
        </authorList>
    </citation>
    <scope>NUCLEOTIDE SEQUENCE</scope>
    <source>
        <tissue evidence="1">Shoot tissue taken approximately 20 cm above the soil surface</tissue>
    </source>
</reference>
<proteinExistence type="predicted"/>
<reference evidence="1" key="1">
    <citation type="submission" date="2014-09" db="EMBL/GenBank/DDBJ databases">
        <authorList>
            <person name="Magalhaes I.L.F."/>
            <person name="Oliveira U."/>
            <person name="Santos F.R."/>
            <person name="Vidigal T.H.D.A."/>
            <person name="Brescovit A.D."/>
            <person name="Santos A.J."/>
        </authorList>
    </citation>
    <scope>NUCLEOTIDE SEQUENCE</scope>
    <source>
        <tissue evidence="1">Shoot tissue taken approximately 20 cm above the soil surface</tissue>
    </source>
</reference>
<dbReference type="AlphaFoldDB" id="A0A0A9EXU2"/>
<organism evidence="1">
    <name type="scientific">Arundo donax</name>
    <name type="common">Giant reed</name>
    <name type="synonym">Donax arundinaceus</name>
    <dbReference type="NCBI Taxonomy" id="35708"/>
    <lineage>
        <taxon>Eukaryota</taxon>
        <taxon>Viridiplantae</taxon>
        <taxon>Streptophyta</taxon>
        <taxon>Embryophyta</taxon>
        <taxon>Tracheophyta</taxon>
        <taxon>Spermatophyta</taxon>
        <taxon>Magnoliopsida</taxon>
        <taxon>Liliopsida</taxon>
        <taxon>Poales</taxon>
        <taxon>Poaceae</taxon>
        <taxon>PACMAD clade</taxon>
        <taxon>Arundinoideae</taxon>
        <taxon>Arundineae</taxon>
        <taxon>Arundo</taxon>
    </lineage>
</organism>
<evidence type="ECO:0008006" key="2">
    <source>
        <dbReference type="Google" id="ProtNLM"/>
    </source>
</evidence>
<protein>
    <recommendedName>
        <fullName evidence="2">Tc1-like transposase DDE domain-containing protein</fullName>
    </recommendedName>
</protein>
<dbReference type="PANTHER" id="PTHR47169:SF2">
    <property type="entry name" value="OS01G0541250 PROTEIN"/>
    <property type="match status" value="1"/>
</dbReference>
<name>A0A0A9EXU2_ARUDO</name>
<dbReference type="EMBL" id="GBRH01192331">
    <property type="protein sequence ID" value="JAE05565.1"/>
    <property type="molecule type" value="Transcribed_RNA"/>
</dbReference>
<accession>A0A0A9EXU2</accession>
<dbReference type="PANTHER" id="PTHR47169">
    <property type="entry name" value="OS01G0541250 PROTEIN"/>
    <property type="match status" value="1"/>
</dbReference>
<evidence type="ECO:0000313" key="1">
    <source>
        <dbReference type="EMBL" id="JAE05565.1"/>
    </source>
</evidence>
<dbReference type="GO" id="GO:0003676">
    <property type="term" value="F:nucleic acid binding"/>
    <property type="evidence" value="ECO:0007669"/>
    <property type="project" value="InterPro"/>
</dbReference>
<dbReference type="InterPro" id="IPR036397">
    <property type="entry name" value="RNaseH_sf"/>
</dbReference>